<evidence type="ECO:0000313" key="10">
    <source>
        <dbReference type="Proteomes" id="UP001241848"/>
    </source>
</evidence>
<evidence type="ECO:0000256" key="3">
    <source>
        <dbReference type="ARBA" id="ARBA00022679"/>
    </source>
</evidence>
<evidence type="ECO:0000256" key="1">
    <source>
        <dbReference type="ARBA" id="ARBA00004141"/>
    </source>
</evidence>
<dbReference type="RefSeq" id="WP_305754143.1">
    <property type="nucleotide sequence ID" value="NZ_JAPCKK010000012.1"/>
</dbReference>
<reference evidence="9 10" key="1">
    <citation type="submission" date="2022-10" db="EMBL/GenBank/DDBJ databases">
        <title>Paenibacillus description and whole genome data of maize root bacterial community.</title>
        <authorList>
            <person name="Marton D."/>
            <person name="Farkas M."/>
            <person name="Cserhati M."/>
        </authorList>
    </citation>
    <scope>NUCLEOTIDE SEQUENCE [LARGE SCALE GENOMIC DNA]</scope>
    <source>
        <strain evidence="9 10">P96</strain>
    </source>
</reference>
<organism evidence="9 10">
    <name type="scientific">Paenibacillus zeirhizosphaerae</name>
    <dbReference type="NCBI Taxonomy" id="2987519"/>
    <lineage>
        <taxon>Bacteria</taxon>
        <taxon>Bacillati</taxon>
        <taxon>Bacillota</taxon>
        <taxon>Bacilli</taxon>
        <taxon>Bacillales</taxon>
        <taxon>Paenibacillaceae</taxon>
        <taxon>Paenibacillus</taxon>
    </lineage>
</organism>
<keyword evidence="6 7" id="KW-0472">Membrane</keyword>
<dbReference type="EMBL" id="JAPCKK010000012">
    <property type="protein sequence ID" value="MDP4096516.1"/>
    <property type="molecule type" value="Genomic_DNA"/>
</dbReference>
<dbReference type="PANTHER" id="PTHR48090:SF1">
    <property type="entry name" value="PROPHAGE BACTOPRENOL GLUCOSYL TRANSFERASE HOMOLOG"/>
    <property type="match status" value="1"/>
</dbReference>
<sequence>MNFKISLVVPMYNESDNIGYFYERITSVLTDYIFEIICINDGSKDSTLNKLNELASKDKRVKVIDLSRNFGKEVAMSAGLKYAQGDIIIPIDADLQDPPELIPDMIEKWQEGYDVVYATRIIREGETFFKKATASIFYKFIRKITKIDIPADTGDFRLMSRQVVDAVNALPESHRFMKGLFSWVGFRQISIPYQREPRFAGKTNFNYWKLWNFAIEGITSFSFAPLQISMYMGFLVSIAALIYAFYLVVDTLLFGNSVPGYPSLMVAILFFGGVQLITLGVIGEYVGRIYGETKRRPLFLVRETINIELSEQDK</sequence>
<comment type="subcellular location">
    <subcellularLocation>
        <location evidence="1">Membrane</location>
        <topology evidence="1">Multi-pass membrane protein</topology>
    </subcellularLocation>
</comment>
<gene>
    <name evidence="9" type="ORF">OIN60_07015</name>
</gene>
<dbReference type="CDD" id="cd04187">
    <property type="entry name" value="DPM1_like_bac"/>
    <property type="match status" value="1"/>
</dbReference>
<dbReference type="SUPFAM" id="SSF53448">
    <property type="entry name" value="Nucleotide-diphospho-sugar transferases"/>
    <property type="match status" value="1"/>
</dbReference>
<evidence type="ECO:0000256" key="2">
    <source>
        <dbReference type="ARBA" id="ARBA00022676"/>
    </source>
</evidence>
<dbReference type="PANTHER" id="PTHR48090">
    <property type="entry name" value="UNDECAPRENYL-PHOSPHATE 4-DEOXY-4-FORMAMIDO-L-ARABINOSE TRANSFERASE-RELATED"/>
    <property type="match status" value="1"/>
</dbReference>
<evidence type="ECO:0000256" key="5">
    <source>
        <dbReference type="ARBA" id="ARBA00022989"/>
    </source>
</evidence>
<keyword evidence="10" id="KW-1185">Reference proteome</keyword>
<evidence type="ECO:0000259" key="8">
    <source>
        <dbReference type="Pfam" id="PF00535"/>
    </source>
</evidence>
<dbReference type="InterPro" id="IPR050256">
    <property type="entry name" value="Glycosyltransferase_2"/>
</dbReference>
<comment type="caution">
    <text evidence="9">The sequence shown here is derived from an EMBL/GenBank/DDBJ whole genome shotgun (WGS) entry which is preliminary data.</text>
</comment>
<name>A0ABT9FP58_9BACL</name>
<evidence type="ECO:0000256" key="7">
    <source>
        <dbReference type="SAM" id="Phobius"/>
    </source>
</evidence>
<keyword evidence="3" id="KW-0808">Transferase</keyword>
<feature type="domain" description="Glycosyltransferase 2-like" evidence="8">
    <location>
        <begin position="6"/>
        <end position="165"/>
    </location>
</feature>
<evidence type="ECO:0000256" key="6">
    <source>
        <dbReference type="ARBA" id="ARBA00023136"/>
    </source>
</evidence>
<dbReference type="InterPro" id="IPR001173">
    <property type="entry name" value="Glyco_trans_2-like"/>
</dbReference>
<dbReference type="Pfam" id="PF00535">
    <property type="entry name" value="Glycos_transf_2"/>
    <property type="match status" value="1"/>
</dbReference>
<keyword evidence="5 7" id="KW-1133">Transmembrane helix</keyword>
<evidence type="ECO:0000313" key="9">
    <source>
        <dbReference type="EMBL" id="MDP4096516.1"/>
    </source>
</evidence>
<protein>
    <submittedName>
        <fullName evidence="9">Glycosyltransferase family 2 protein</fullName>
    </submittedName>
</protein>
<accession>A0ABT9FP58</accession>
<evidence type="ECO:0000256" key="4">
    <source>
        <dbReference type="ARBA" id="ARBA00022692"/>
    </source>
</evidence>
<dbReference type="Gene3D" id="3.90.550.10">
    <property type="entry name" value="Spore Coat Polysaccharide Biosynthesis Protein SpsA, Chain A"/>
    <property type="match status" value="1"/>
</dbReference>
<dbReference type="Proteomes" id="UP001241848">
    <property type="component" value="Unassembled WGS sequence"/>
</dbReference>
<keyword evidence="2" id="KW-0328">Glycosyltransferase</keyword>
<proteinExistence type="predicted"/>
<feature type="transmembrane region" description="Helical" evidence="7">
    <location>
        <begin position="228"/>
        <end position="249"/>
    </location>
</feature>
<dbReference type="InterPro" id="IPR029044">
    <property type="entry name" value="Nucleotide-diphossugar_trans"/>
</dbReference>
<keyword evidence="4 7" id="KW-0812">Transmembrane</keyword>
<feature type="transmembrane region" description="Helical" evidence="7">
    <location>
        <begin position="261"/>
        <end position="286"/>
    </location>
</feature>